<accession>A0AAE0GWC8</accession>
<feature type="chain" id="PRO_5042052790" description="Ubiquitin thioesterase OTU" evidence="4">
    <location>
        <begin position="33"/>
        <end position="179"/>
    </location>
</feature>
<keyword evidence="3" id="KW-0645">Protease</keyword>
<comment type="catalytic activity">
    <reaction evidence="1 3">
        <text>Thiol-dependent hydrolysis of ester, thioester, amide, peptide and isopeptide bonds formed by the C-terminal Gly of ubiquitin (a 76-residue protein attached to proteins as an intracellular targeting signal).</text>
        <dbReference type="EC" id="3.4.19.12"/>
    </reaction>
</comment>
<dbReference type="GO" id="GO:0030968">
    <property type="term" value="P:endoplasmic reticulum unfolded protein response"/>
    <property type="evidence" value="ECO:0007669"/>
    <property type="project" value="TreeGrafter"/>
</dbReference>
<dbReference type="GO" id="GO:0004843">
    <property type="term" value="F:cysteine-type deubiquitinase activity"/>
    <property type="evidence" value="ECO:0007669"/>
    <property type="project" value="UniProtKB-UniRule"/>
</dbReference>
<dbReference type="PROSITE" id="PS50802">
    <property type="entry name" value="OTU"/>
    <property type="match status" value="1"/>
</dbReference>
<keyword evidence="3" id="KW-0963">Cytoplasm</keyword>
<keyword evidence="2 3" id="KW-0378">Hydrolase</keyword>
<comment type="subcellular location">
    <subcellularLocation>
        <location evidence="3">Cytoplasm</location>
    </subcellularLocation>
</comment>
<keyword evidence="7" id="KW-1185">Reference proteome</keyword>
<dbReference type="InterPro" id="IPR003323">
    <property type="entry name" value="OTU_dom"/>
</dbReference>
<dbReference type="EC" id="3.4.19.12" evidence="3"/>
<dbReference type="GO" id="GO:0005634">
    <property type="term" value="C:nucleus"/>
    <property type="evidence" value="ECO:0007669"/>
    <property type="project" value="TreeGrafter"/>
</dbReference>
<gene>
    <name evidence="6" type="ORF">CYMTET_6995</name>
</gene>
<dbReference type="SUPFAM" id="SSF54001">
    <property type="entry name" value="Cysteine proteinases"/>
    <property type="match status" value="1"/>
</dbReference>
<protein>
    <recommendedName>
        <fullName evidence="3">Ubiquitin thioesterase OTU</fullName>
        <ecNumber evidence="3">3.4.19.12</ecNumber>
    </recommendedName>
</protein>
<sequence>MWKTSSIRTLAAVAATVATTAVVSLTVASADASNNDWQTIRVAGDGNCLFRAVAQGAAVRSGQLLLSSHAEGEAAAALRKQSMDELVKRREECEWFIEGDFETYVARMRTSHTWGGEPEILMMTHVLKSPITVVEAASQQAIAEYGQEYSDDSKPIISILFHQAGHYEALVLLTPRSKL</sequence>
<dbReference type="PANTHER" id="PTHR13312">
    <property type="entry name" value="HIV-INDUCED PROTEIN-7-LIKE PROTEASE"/>
    <property type="match status" value="1"/>
</dbReference>
<comment type="function">
    <text evidence="3">Hydrolase that can remove conjugated ubiquitin from proteins and may therefore play an important regulatory role at the level of protein turnover by preventing degradation.</text>
</comment>
<evidence type="ECO:0000256" key="4">
    <source>
        <dbReference type="SAM" id="SignalP"/>
    </source>
</evidence>
<evidence type="ECO:0000313" key="6">
    <source>
        <dbReference type="EMBL" id="KAK3285402.1"/>
    </source>
</evidence>
<evidence type="ECO:0000256" key="1">
    <source>
        <dbReference type="ARBA" id="ARBA00000707"/>
    </source>
</evidence>
<evidence type="ECO:0000259" key="5">
    <source>
        <dbReference type="PROSITE" id="PS50802"/>
    </source>
</evidence>
<evidence type="ECO:0000256" key="2">
    <source>
        <dbReference type="ARBA" id="ARBA00022801"/>
    </source>
</evidence>
<proteinExistence type="predicted"/>
<keyword evidence="3" id="KW-0833">Ubl conjugation pathway</keyword>
<dbReference type="Proteomes" id="UP001190700">
    <property type="component" value="Unassembled WGS sequence"/>
</dbReference>
<feature type="signal peptide" evidence="4">
    <location>
        <begin position="1"/>
        <end position="32"/>
    </location>
</feature>
<dbReference type="EMBL" id="LGRX02001838">
    <property type="protein sequence ID" value="KAK3285402.1"/>
    <property type="molecule type" value="Genomic_DNA"/>
</dbReference>
<evidence type="ECO:0000313" key="7">
    <source>
        <dbReference type="Proteomes" id="UP001190700"/>
    </source>
</evidence>
<evidence type="ECO:0000256" key="3">
    <source>
        <dbReference type="RuleBase" id="RU367104"/>
    </source>
</evidence>
<dbReference type="GO" id="GO:0016579">
    <property type="term" value="P:protein deubiquitination"/>
    <property type="evidence" value="ECO:0007669"/>
    <property type="project" value="TreeGrafter"/>
</dbReference>
<feature type="domain" description="OTU" evidence="5">
    <location>
        <begin position="37"/>
        <end position="173"/>
    </location>
</feature>
<reference evidence="6 7" key="1">
    <citation type="journal article" date="2015" name="Genome Biol. Evol.">
        <title>Comparative Genomics of a Bacterivorous Green Alga Reveals Evolutionary Causalities and Consequences of Phago-Mixotrophic Mode of Nutrition.</title>
        <authorList>
            <person name="Burns J.A."/>
            <person name="Paasch A."/>
            <person name="Narechania A."/>
            <person name="Kim E."/>
        </authorList>
    </citation>
    <scope>NUCLEOTIDE SEQUENCE [LARGE SCALE GENOMIC DNA]</scope>
    <source>
        <strain evidence="6 7">PLY_AMNH</strain>
    </source>
</reference>
<dbReference type="InterPro" id="IPR038765">
    <property type="entry name" value="Papain-like_cys_pep_sf"/>
</dbReference>
<dbReference type="Gene3D" id="3.90.70.80">
    <property type="match status" value="1"/>
</dbReference>
<keyword evidence="4" id="KW-0732">Signal</keyword>
<dbReference type="AlphaFoldDB" id="A0AAE0GWC8"/>
<organism evidence="6 7">
    <name type="scientific">Cymbomonas tetramitiformis</name>
    <dbReference type="NCBI Taxonomy" id="36881"/>
    <lineage>
        <taxon>Eukaryota</taxon>
        <taxon>Viridiplantae</taxon>
        <taxon>Chlorophyta</taxon>
        <taxon>Pyramimonadophyceae</taxon>
        <taxon>Pyramimonadales</taxon>
        <taxon>Pyramimonadaceae</taxon>
        <taxon>Cymbomonas</taxon>
    </lineage>
</organism>
<dbReference type="PANTHER" id="PTHR13312:SF6">
    <property type="entry name" value="UBIQUITIN THIOESTERASE OTU"/>
    <property type="match status" value="1"/>
</dbReference>
<dbReference type="GO" id="GO:0036503">
    <property type="term" value="P:ERAD pathway"/>
    <property type="evidence" value="ECO:0007669"/>
    <property type="project" value="TreeGrafter"/>
</dbReference>
<dbReference type="GO" id="GO:0005829">
    <property type="term" value="C:cytosol"/>
    <property type="evidence" value="ECO:0007669"/>
    <property type="project" value="TreeGrafter"/>
</dbReference>
<dbReference type="Pfam" id="PF02338">
    <property type="entry name" value="OTU"/>
    <property type="match status" value="1"/>
</dbReference>
<comment type="caution">
    <text evidence="6">The sequence shown here is derived from an EMBL/GenBank/DDBJ whole genome shotgun (WGS) entry which is preliminary data.</text>
</comment>
<keyword evidence="3" id="KW-0788">Thiol protease</keyword>
<name>A0AAE0GWC8_9CHLO</name>